<feature type="domain" description="Glycosyl transferase family 1" evidence="1">
    <location>
        <begin position="229"/>
        <end position="309"/>
    </location>
</feature>
<sequence length="331" mass="36325">MRILIATGLYPPETGGPATYTKLLEERLPARGIGVSVLPFRAVRSLPKGIRHLVYVWKCLMLARKVDVIFAQDTVSVGFPAALAAHVLGKKFIVRVPGDYAWEQASGRWGVMDSLDEFQPKSYGWRVGVLRALQKFVVRSARSVVVPSEYMRHIVSGWGVVPVLIYNGIALPVPVELPKNRSNGFLVVTVGRKVPWKGFEGLARVIGREPSWHLFVADGLPRAQALGWVKTADVFVLNSTYEGLSHVLLEAMSLGTPIVATAVGGNPELITDGIEGLLIPPKDDDALHIALKKIEQDRETARARAEEARIKVARFSIDTTLGKLIDLLQTI</sequence>
<dbReference type="InterPro" id="IPR050194">
    <property type="entry name" value="Glycosyltransferase_grp1"/>
</dbReference>
<dbReference type="Gene3D" id="3.40.50.2000">
    <property type="entry name" value="Glycogen Phosphorylase B"/>
    <property type="match status" value="2"/>
</dbReference>
<dbReference type="STRING" id="1797243.A2943_00165"/>
<dbReference type="InterPro" id="IPR001296">
    <property type="entry name" value="Glyco_trans_1"/>
</dbReference>
<gene>
    <name evidence="3" type="ORF">A2943_00165</name>
</gene>
<dbReference type="PANTHER" id="PTHR45947:SF3">
    <property type="entry name" value="SULFOQUINOVOSYL TRANSFERASE SQD2"/>
    <property type="match status" value="1"/>
</dbReference>
<proteinExistence type="predicted"/>
<reference evidence="3 4" key="1">
    <citation type="journal article" date="2016" name="Nat. Commun.">
        <title>Thousands of microbial genomes shed light on interconnected biogeochemical processes in an aquifer system.</title>
        <authorList>
            <person name="Anantharaman K."/>
            <person name="Brown C.T."/>
            <person name="Hug L.A."/>
            <person name="Sharon I."/>
            <person name="Castelle C.J."/>
            <person name="Probst A.J."/>
            <person name="Thomas B.C."/>
            <person name="Singh A."/>
            <person name="Wilkins M.J."/>
            <person name="Karaoz U."/>
            <person name="Brodie E.L."/>
            <person name="Williams K.H."/>
            <person name="Hubbard S.S."/>
            <person name="Banfield J.F."/>
        </authorList>
    </citation>
    <scope>NUCLEOTIDE SEQUENCE [LARGE SCALE GENOMIC DNA]</scope>
</reference>
<name>A0A1F4XF15_9BACT</name>
<protein>
    <recommendedName>
        <fullName evidence="5">Glycosyltransferase subfamily 4-like N-terminal domain-containing protein</fullName>
    </recommendedName>
</protein>
<evidence type="ECO:0000313" key="3">
    <source>
        <dbReference type="EMBL" id="OGC80277.1"/>
    </source>
</evidence>
<feature type="domain" description="Glycosyltransferase subfamily 4-like N-terminal" evidence="2">
    <location>
        <begin position="26"/>
        <end position="163"/>
    </location>
</feature>
<dbReference type="AlphaFoldDB" id="A0A1F4XF15"/>
<evidence type="ECO:0000259" key="1">
    <source>
        <dbReference type="Pfam" id="PF00534"/>
    </source>
</evidence>
<dbReference type="EMBL" id="MEWX01000026">
    <property type="protein sequence ID" value="OGC80277.1"/>
    <property type="molecule type" value="Genomic_DNA"/>
</dbReference>
<evidence type="ECO:0000313" key="4">
    <source>
        <dbReference type="Proteomes" id="UP000176185"/>
    </source>
</evidence>
<organism evidence="3 4">
    <name type="scientific">Candidatus Adlerbacteria bacterium RIFCSPLOWO2_01_FULL_51_16</name>
    <dbReference type="NCBI Taxonomy" id="1797243"/>
    <lineage>
        <taxon>Bacteria</taxon>
        <taxon>Candidatus Adleribacteriota</taxon>
    </lineage>
</organism>
<dbReference type="Pfam" id="PF00534">
    <property type="entry name" value="Glycos_transf_1"/>
    <property type="match status" value="1"/>
</dbReference>
<dbReference type="SUPFAM" id="SSF53756">
    <property type="entry name" value="UDP-Glycosyltransferase/glycogen phosphorylase"/>
    <property type="match status" value="1"/>
</dbReference>
<dbReference type="Proteomes" id="UP000176185">
    <property type="component" value="Unassembled WGS sequence"/>
</dbReference>
<dbReference type="GO" id="GO:0016757">
    <property type="term" value="F:glycosyltransferase activity"/>
    <property type="evidence" value="ECO:0007669"/>
    <property type="project" value="InterPro"/>
</dbReference>
<dbReference type="CDD" id="cd03801">
    <property type="entry name" value="GT4_PimA-like"/>
    <property type="match status" value="1"/>
</dbReference>
<dbReference type="PANTHER" id="PTHR45947">
    <property type="entry name" value="SULFOQUINOVOSYL TRANSFERASE SQD2"/>
    <property type="match status" value="1"/>
</dbReference>
<accession>A0A1F4XF15</accession>
<evidence type="ECO:0008006" key="5">
    <source>
        <dbReference type="Google" id="ProtNLM"/>
    </source>
</evidence>
<comment type="caution">
    <text evidence="3">The sequence shown here is derived from an EMBL/GenBank/DDBJ whole genome shotgun (WGS) entry which is preliminary data.</text>
</comment>
<dbReference type="Pfam" id="PF13579">
    <property type="entry name" value="Glyco_trans_4_4"/>
    <property type="match status" value="1"/>
</dbReference>
<evidence type="ECO:0000259" key="2">
    <source>
        <dbReference type="Pfam" id="PF13579"/>
    </source>
</evidence>
<dbReference type="InterPro" id="IPR028098">
    <property type="entry name" value="Glyco_trans_4-like_N"/>
</dbReference>